<proteinExistence type="predicted"/>
<dbReference type="SUPFAM" id="SSF50249">
    <property type="entry name" value="Nucleic acid-binding proteins"/>
    <property type="match status" value="1"/>
</dbReference>
<reference evidence="8" key="1">
    <citation type="submission" date="2023-05" db="EMBL/GenBank/DDBJ databases">
        <authorList>
            <person name="Stuckert A."/>
        </authorList>
    </citation>
    <scope>NUCLEOTIDE SEQUENCE</scope>
</reference>
<keyword evidence="3" id="KW-0067">ATP-binding</keyword>
<evidence type="ECO:0000313" key="8">
    <source>
        <dbReference type="EMBL" id="CAI9554976.1"/>
    </source>
</evidence>
<dbReference type="InterPro" id="IPR012340">
    <property type="entry name" value="NA-bd_OB-fold"/>
</dbReference>
<dbReference type="Gene3D" id="2.40.50.140">
    <property type="entry name" value="Nucleic acid-binding proteins"/>
    <property type="match status" value="1"/>
</dbReference>
<feature type="domain" description="Aminoacyl-tRNA synthetase class II (D/K/N)" evidence="6">
    <location>
        <begin position="95"/>
        <end position="200"/>
    </location>
</feature>
<evidence type="ECO:0008006" key="10">
    <source>
        <dbReference type="Google" id="ProtNLM"/>
    </source>
</evidence>
<dbReference type="Gene3D" id="3.30.930.10">
    <property type="entry name" value="Bira Bifunctional Protein, Domain 2"/>
    <property type="match status" value="1"/>
</dbReference>
<evidence type="ECO:0000256" key="1">
    <source>
        <dbReference type="ARBA" id="ARBA00022598"/>
    </source>
</evidence>
<dbReference type="SUPFAM" id="SSF55681">
    <property type="entry name" value="Class II aaRS and biotin synthetases"/>
    <property type="match status" value="1"/>
</dbReference>
<keyword evidence="5" id="KW-0030">Aminoacyl-tRNA synthetase</keyword>
<evidence type="ECO:0000259" key="6">
    <source>
        <dbReference type="Pfam" id="PF00152"/>
    </source>
</evidence>
<feature type="domain" description="OB" evidence="7">
    <location>
        <begin position="2"/>
        <end position="73"/>
    </location>
</feature>
<evidence type="ECO:0000256" key="4">
    <source>
        <dbReference type="ARBA" id="ARBA00022917"/>
    </source>
</evidence>
<gene>
    <name evidence="8" type="ORF">SPARVUS_LOCUS4307639</name>
</gene>
<dbReference type="InterPro" id="IPR004364">
    <property type="entry name" value="Aa-tRNA-synt_II"/>
</dbReference>
<comment type="caution">
    <text evidence="8">The sequence shown here is derived from an EMBL/GenBank/DDBJ whole genome shotgun (WGS) entry which is preliminary data.</text>
</comment>
<evidence type="ECO:0000259" key="7">
    <source>
        <dbReference type="Pfam" id="PF01336"/>
    </source>
</evidence>
<evidence type="ECO:0000313" key="9">
    <source>
        <dbReference type="Proteomes" id="UP001162483"/>
    </source>
</evidence>
<accession>A0ABN9C5P9</accession>
<evidence type="ECO:0000256" key="2">
    <source>
        <dbReference type="ARBA" id="ARBA00022741"/>
    </source>
</evidence>
<protein>
    <recommendedName>
        <fullName evidence="10">Asparagine--tRNA ligase</fullName>
    </recommendedName>
</protein>
<dbReference type="PANTHER" id="PTHR22594">
    <property type="entry name" value="ASPARTYL/LYSYL-TRNA SYNTHETASE"/>
    <property type="match status" value="1"/>
</dbReference>
<dbReference type="CDD" id="cd04318">
    <property type="entry name" value="EcAsnRS_like_N"/>
    <property type="match status" value="1"/>
</dbReference>
<dbReference type="InterPro" id="IPR045864">
    <property type="entry name" value="aa-tRNA-synth_II/BPL/LPL"/>
</dbReference>
<sequence length="211" mass="23741">MGWVRTFRNTQFISLYDGSSIENVQIVLPLNTFPESIVAKIHTGTSLKIKGVLIPSKGKGQQVEIVATAIEVLGTCDAEKYPLQPKKHSLEFLRDIAHLRMRTLTFNAIFKVRHMLAFAIHSYFNSKGFYYIHSPIITASDAEGAGEMFQVTTWTNRLYKRFFGKPVTLTVSGQLEAELAAMGMGEVYTFGPTFRAEKIQILLVILQSFGW</sequence>
<dbReference type="EMBL" id="CATNWA010007862">
    <property type="protein sequence ID" value="CAI9554976.1"/>
    <property type="molecule type" value="Genomic_DNA"/>
</dbReference>
<dbReference type="Pfam" id="PF01336">
    <property type="entry name" value="tRNA_anti-codon"/>
    <property type="match status" value="1"/>
</dbReference>
<evidence type="ECO:0000256" key="5">
    <source>
        <dbReference type="ARBA" id="ARBA00023146"/>
    </source>
</evidence>
<keyword evidence="2" id="KW-0547">Nucleotide-binding</keyword>
<organism evidence="8 9">
    <name type="scientific">Staurois parvus</name>
    <dbReference type="NCBI Taxonomy" id="386267"/>
    <lineage>
        <taxon>Eukaryota</taxon>
        <taxon>Metazoa</taxon>
        <taxon>Chordata</taxon>
        <taxon>Craniata</taxon>
        <taxon>Vertebrata</taxon>
        <taxon>Euteleostomi</taxon>
        <taxon>Amphibia</taxon>
        <taxon>Batrachia</taxon>
        <taxon>Anura</taxon>
        <taxon>Neobatrachia</taxon>
        <taxon>Ranoidea</taxon>
        <taxon>Ranidae</taxon>
        <taxon>Staurois</taxon>
    </lineage>
</organism>
<dbReference type="InterPro" id="IPR004365">
    <property type="entry name" value="NA-bd_OB_tRNA"/>
</dbReference>
<name>A0ABN9C5P9_9NEOB</name>
<dbReference type="Pfam" id="PF00152">
    <property type="entry name" value="tRNA-synt_2"/>
    <property type="match status" value="1"/>
</dbReference>
<dbReference type="PANTHER" id="PTHR22594:SF34">
    <property type="entry name" value="ASPARAGINE--TRNA LIGASE, MITOCHONDRIAL-RELATED"/>
    <property type="match status" value="1"/>
</dbReference>
<keyword evidence="1" id="KW-0436">Ligase</keyword>
<evidence type="ECO:0000256" key="3">
    <source>
        <dbReference type="ARBA" id="ARBA00022840"/>
    </source>
</evidence>
<keyword evidence="4" id="KW-0648">Protein biosynthesis</keyword>
<keyword evidence="9" id="KW-1185">Reference proteome</keyword>
<dbReference type="Proteomes" id="UP001162483">
    <property type="component" value="Unassembled WGS sequence"/>
</dbReference>